<evidence type="ECO:0000256" key="1">
    <source>
        <dbReference type="SAM" id="Phobius"/>
    </source>
</evidence>
<evidence type="ECO:0000313" key="3">
    <source>
        <dbReference type="Proteomes" id="UP001342314"/>
    </source>
</evidence>
<feature type="transmembrane region" description="Helical" evidence="1">
    <location>
        <begin position="79"/>
        <end position="98"/>
    </location>
</feature>
<dbReference type="PANTHER" id="PTHR36854:SF1">
    <property type="entry name" value="TRANSMEMBRANE PROTEIN"/>
    <property type="match status" value="1"/>
</dbReference>
<dbReference type="Proteomes" id="UP001342314">
    <property type="component" value="Unassembled WGS sequence"/>
</dbReference>
<proteinExistence type="predicted"/>
<evidence type="ECO:0000313" key="2">
    <source>
        <dbReference type="EMBL" id="GJN92148.1"/>
    </source>
</evidence>
<reference evidence="2 3" key="1">
    <citation type="submission" date="2021-12" db="EMBL/GenBank/DDBJ databases">
        <title>High titer production of polyol ester of fatty acids by Rhodotorula paludigena BS15 towards product separation-free biomass refinery.</title>
        <authorList>
            <person name="Mano J."/>
            <person name="Ono H."/>
            <person name="Tanaka T."/>
            <person name="Naito K."/>
            <person name="Sushida H."/>
            <person name="Ike M."/>
            <person name="Tokuyasu K."/>
            <person name="Kitaoka M."/>
        </authorList>
    </citation>
    <scope>NUCLEOTIDE SEQUENCE [LARGE SCALE GENOMIC DNA]</scope>
    <source>
        <strain evidence="2 3">BS15</strain>
    </source>
</reference>
<gene>
    <name evidence="2" type="ORF">Rhopal_005178-T1</name>
</gene>
<protein>
    <submittedName>
        <fullName evidence="2">Uncharacterized protein</fullName>
    </submittedName>
</protein>
<keyword evidence="1" id="KW-0812">Transmembrane</keyword>
<sequence>MSFCKCICFGNTANSTIIPLYRPAVPSNPCLSCTRQFCLDQKLPACVGAQTPDEDPDTATGEGGDVEAKCFQRDSPKSHIIVIAFLVLTSTLLVLAALKHYGLDLPAIFARAGVKGVIGELVQLVQLTVNRRRGGPSYSSVGR</sequence>
<comment type="caution">
    <text evidence="2">The sequence shown here is derived from an EMBL/GenBank/DDBJ whole genome shotgun (WGS) entry which is preliminary data.</text>
</comment>
<accession>A0AAV5GPQ4</accession>
<name>A0AAV5GPQ4_9BASI</name>
<keyword evidence="3" id="KW-1185">Reference proteome</keyword>
<keyword evidence="1" id="KW-1133">Transmembrane helix</keyword>
<dbReference type="EMBL" id="BQKY01000010">
    <property type="protein sequence ID" value="GJN92148.1"/>
    <property type="molecule type" value="Genomic_DNA"/>
</dbReference>
<organism evidence="2 3">
    <name type="scientific">Rhodotorula paludigena</name>
    <dbReference type="NCBI Taxonomy" id="86838"/>
    <lineage>
        <taxon>Eukaryota</taxon>
        <taxon>Fungi</taxon>
        <taxon>Dikarya</taxon>
        <taxon>Basidiomycota</taxon>
        <taxon>Pucciniomycotina</taxon>
        <taxon>Microbotryomycetes</taxon>
        <taxon>Sporidiobolales</taxon>
        <taxon>Sporidiobolaceae</taxon>
        <taxon>Rhodotorula</taxon>
    </lineage>
</organism>
<keyword evidence="1" id="KW-0472">Membrane</keyword>
<dbReference type="AlphaFoldDB" id="A0AAV5GPQ4"/>
<dbReference type="PANTHER" id="PTHR36854">
    <property type="entry name" value="CHROMOSOME 9, WHOLE GENOME SHOTGUN SEQUENCE"/>
    <property type="match status" value="1"/>
</dbReference>